<dbReference type="AlphaFoldDB" id="A0A1M5SU38"/>
<evidence type="ECO:0008006" key="3">
    <source>
        <dbReference type="Google" id="ProtNLM"/>
    </source>
</evidence>
<proteinExistence type="predicted"/>
<name>A0A1M5SU38_9BRAD</name>
<evidence type="ECO:0000313" key="2">
    <source>
        <dbReference type="Proteomes" id="UP000190675"/>
    </source>
</evidence>
<dbReference type="EMBL" id="LT670818">
    <property type="protein sequence ID" value="SHH42049.1"/>
    <property type="molecule type" value="Genomic_DNA"/>
</dbReference>
<gene>
    <name evidence="1" type="ORF">SAMN05444169_7375</name>
</gene>
<accession>A0A1M5SU38</accession>
<reference evidence="1 2" key="1">
    <citation type="submission" date="2016-11" db="EMBL/GenBank/DDBJ databases">
        <authorList>
            <person name="Jaros S."/>
            <person name="Januszkiewicz K."/>
            <person name="Wedrychowicz H."/>
        </authorList>
    </citation>
    <scope>NUCLEOTIDE SEQUENCE [LARGE SCALE GENOMIC DNA]</scope>
    <source>
        <strain evidence="1 2">GAS242</strain>
    </source>
</reference>
<protein>
    <recommendedName>
        <fullName evidence="3">Sigma-70 family RNA polymerase sigma factor</fullName>
    </recommendedName>
</protein>
<sequence>MPNAVTEESAEDQPAGEAYSPDELRALIAAFTPLDWLRLRKAAMYFSKRCRLEWGELQNEALVRSLEGRRKCPRNVAVTTFLGNAIRSIASEADGTNGHVHLSEKLEAQQSGPSGLTDLTKPADPAASTMDAQKMIAEAISAFDGDEKSEMLFEGTIDGIEGQELRELLQLSQKEFDTKRRFVRRRLNDYAERNPNVR</sequence>
<evidence type="ECO:0000313" key="1">
    <source>
        <dbReference type="EMBL" id="SHH42049.1"/>
    </source>
</evidence>
<dbReference type="Proteomes" id="UP000190675">
    <property type="component" value="Chromosome I"/>
</dbReference>
<organism evidence="1 2">
    <name type="scientific">Bradyrhizobium erythrophlei</name>
    <dbReference type="NCBI Taxonomy" id="1437360"/>
    <lineage>
        <taxon>Bacteria</taxon>
        <taxon>Pseudomonadati</taxon>
        <taxon>Pseudomonadota</taxon>
        <taxon>Alphaproteobacteria</taxon>
        <taxon>Hyphomicrobiales</taxon>
        <taxon>Nitrobacteraceae</taxon>
        <taxon>Bradyrhizobium</taxon>
    </lineage>
</organism>